<dbReference type="AlphaFoldDB" id="A0A9X1YEC9"/>
<keyword evidence="13" id="KW-0812">Transmembrane</keyword>
<dbReference type="GO" id="GO:0016020">
    <property type="term" value="C:membrane"/>
    <property type="evidence" value="ECO:0007669"/>
    <property type="project" value="UniProtKB-SubCell"/>
</dbReference>
<feature type="domain" description="Cytochrome c" evidence="15">
    <location>
        <begin position="265"/>
        <end position="358"/>
    </location>
</feature>
<dbReference type="InterPro" id="IPR034236">
    <property type="entry name" value="CuRO_CcO_Caa3_II"/>
</dbReference>
<feature type="region of interest" description="Disordered" evidence="12">
    <location>
        <begin position="1"/>
        <end position="33"/>
    </location>
</feature>
<keyword evidence="3" id="KW-0813">Transport</keyword>
<evidence type="ECO:0000256" key="8">
    <source>
        <dbReference type="ARBA" id="ARBA00023008"/>
    </source>
</evidence>
<dbReference type="PROSITE" id="PS00078">
    <property type="entry name" value="COX2"/>
    <property type="match status" value="1"/>
</dbReference>
<organism evidence="16 17">
    <name type="scientific">Roseomonas acroporae</name>
    <dbReference type="NCBI Taxonomy" id="2937791"/>
    <lineage>
        <taxon>Bacteria</taxon>
        <taxon>Pseudomonadati</taxon>
        <taxon>Pseudomonadota</taxon>
        <taxon>Alphaproteobacteria</taxon>
        <taxon>Acetobacterales</taxon>
        <taxon>Roseomonadaceae</taxon>
        <taxon>Roseomonas</taxon>
    </lineage>
</organism>
<dbReference type="RefSeq" id="WP_248669554.1">
    <property type="nucleotide sequence ID" value="NZ_JALPRX010000126.1"/>
</dbReference>
<dbReference type="PROSITE" id="PS50857">
    <property type="entry name" value="COX2_CUA"/>
    <property type="match status" value="1"/>
</dbReference>
<evidence type="ECO:0000256" key="4">
    <source>
        <dbReference type="ARBA" id="ARBA00022617"/>
    </source>
</evidence>
<evidence type="ECO:0000256" key="1">
    <source>
        <dbReference type="ARBA" id="ARBA00004370"/>
    </source>
</evidence>
<dbReference type="InterPro" id="IPR001505">
    <property type="entry name" value="Copper_CuA"/>
</dbReference>
<keyword evidence="9 13" id="KW-0472">Membrane</keyword>
<dbReference type="CDD" id="cd04213">
    <property type="entry name" value="CuRO_CcO_Caa3_II"/>
    <property type="match status" value="1"/>
</dbReference>
<evidence type="ECO:0000256" key="7">
    <source>
        <dbReference type="ARBA" id="ARBA00023004"/>
    </source>
</evidence>
<accession>A0A9X1YEC9</accession>
<dbReference type="SUPFAM" id="SSF46626">
    <property type="entry name" value="Cytochrome c"/>
    <property type="match status" value="1"/>
</dbReference>
<feature type="compositionally biased region" description="Gly residues" evidence="12">
    <location>
        <begin position="10"/>
        <end position="26"/>
    </location>
</feature>
<protein>
    <submittedName>
        <fullName evidence="16">C-type cytochrome</fullName>
    </submittedName>
</protein>
<comment type="catalytic activity">
    <reaction evidence="10">
        <text>4 Fe(II)-[cytochrome c] + O2 + 8 H(+)(in) = 4 Fe(III)-[cytochrome c] + 2 H2O + 4 H(+)(out)</text>
        <dbReference type="Rhea" id="RHEA:11436"/>
        <dbReference type="Rhea" id="RHEA-COMP:10350"/>
        <dbReference type="Rhea" id="RHEA-COMP:14399"/>
        <dbReference type="ChEBI" id="CHEBI:15377"/>
        <dbReference type="ChEBI" id="CHEBI:15378"/>
        <dbReference type="ChEBI" id="CHEBI:15379"/>
        <dbReference type="ChEBI" id="CHEBI:29033"/>
        <dbReference type="ChEBI" id="CHEBI:29034"/>
        <dbReference type="EC" id="7.1.1.9"/>
    </reaction>
</comment>
<keyword evidence="4 11" id="KW-0349">Heme</keyword>
<comment type="subcellular location">
    <subcellularLocation>
        <location evidence="1">Membrane</location>
    </subcellularLocation>
</comment>
<dbReference type="Pfam" id="PF00116">
    <property type="entry name" value="COX2"/>
    <property type="match status" value="1"/>
</dbReference>
<comment type="similarity">
    <text evidence="2">Belongs to the cytochrome c oxidase subunit 2 family.</text>
</comment>
<evidence type="ECO:0000313" key="17">
    <source>
        <dbReference type="Proteomes" id="UP001139516"/>
    </source>
</evidence>
<dbReference type="GO" id="GO:0020037">
    <property type="term" value="F:heme binding"/>
    <property type="evidence" value="ECO:0007669"/>
    <property type="project" value="InterPro"/>
</dbReference>
<keyword evidence="5 11" id="KW-0479">Metal-binding</keyword>
<feature type="transmembrane region" description="Helical" evidence="13">
    <location>
        <begin position="105"/>
        <end position="126"/>
    </location>
</feature>
<dbReference type="GO" id="GO:0042773">
    <property type="term" value="P:ATP synthesis coupled electron transport"/>
    <property type="evidence" value="ECO:0007669"/>
    <property type="project" value="TreeGrafter"/>
</dbReference>
<evidence type="ECO:0000256" key="12">
    <source>
        <dbReference type="SAM" id="MobiDB-lite"/>
    </source>
</evidence>
<keyword evidence="13" id="KW-1133">Transmembrane helix</keyword>
<evidence type="ECO:0000256" key="5">
    <source>
        <dbReference type="ARBA" id="ARBA00022723"/>
    </source>
</evidence>
<evidence type="ECO:0000256" key="10">
    <source>
        <dbReference type="ARBA" id="ARBA00047816"/>
    </source>
</evidence>
<dbReference type="PANTHER" id="PTHR22888:SF9">
    <property type="entry name" value="CYTOCHROME C OXIDASE SUBUNIT 2"/>
    <property type="match status" value="1"/>
</dbReference>
<evidence type="ECO:0000256" key="9">
    <source>
        <dbReference type="ARBA" id="ARBA00023136"/>
    </source>
</evidence>
<dbReference type="GO" id="GO:0004129">
    <property type="term" value="F:cytochrome-c oxidase activity"/>
    <property type="evidence" value="ECO:0007669"/>
    <property type="project" value="UniProtKB-EC"/>
</dbReference>
<dbReference type="Gene3D" id="2.60.40.420">
    <property type="entry name" value="Cupredoxins - blue copper proteins"/>
    <property type="match status" value="1"/>
</dbReference>
<gene>
    <name evidence="16" type="ORF">M0638_24340</name>
</gene>
<keyword evidence="6" id="KW-0249">Electron transport</keyword>
<comment type="caution">
    <text evidence="16">The sequence shown here is derived from an EMBL/GenBank/DDBJ whole genome shotgun (WGS) entry which is preliminary data.</text>
</comment>
<keyword evidence="8" id="KW-0186">Copper</keyword>
<dbReference type="SUPFAM" id="SSF49503">
    <property type="entry name" value="Cupredoxins"/>
    <property type="match status" value="1"/>
</dbReference>
<keyword evidence="7 11" id="KW-0408">Iron</keyword>
<feature type="transmembrane region" description="Helical" evidence="13">
    <location>
        <begin position="69"/>
        <end position="93"/>
    </location>
</feature>
<dbReference type="EMBL" id="JALPRX010000126">
    <property type="protein sequence ID" value="MCK8787505.1"/>
    <property type="molecule type" value="Genomic_DNA"/>
</dbReference>
<dbReference type="InterPro" id="IPR045187">
    <property type="entry name" value="CcO_II"/>
</dbReference>
<dbReference type="InterPro" id="IPR002429">
    <property type="entry name" value="CcO_II-like_C"/>
</dbReference>
<evidence type="ECO:0000256" key="2">
    <source>
        <dbReference type="ARBA" id="ARBA00007866"/>
    </source>
</evidence>
<evidence type="ECO:0000259" key="14">
    <source>
        <dbReference type="PROSITE" id="PS50857"/>
    </source>
</evidence>
<dbReference type="Proteomes" id="UP001139516">
    <property type="component" value="Unassembled WGS sequence"/>
</dbReference>
<dbReference type="GO" id="GO:0005507">
    <property type="term" value="F:copper ion binding"/>
    <property type="evidence" value="ECO:0007669"/>
    <property type="project" value="InterPro"/>
</dbReference>
<dbReference type="InterPro" id="IPR008972">
    <property type="entry name" value="Cupredoxin"/>
</dbReference>
<evidence type="ECO:0000259" key="15">
    <source>
        <dbReference type="PROSITE" id="PS51007"/>
    </source>
</evidence>
<sequence>MGEAASPSGGLRGGRVPGGRRAPGGGRGDEAPASRWAVPPLLLLAACEGTQSAFAPHGIQAERIATLGWVLFAVCGAVLALVLGLAAIALRGPGRWRAALAGRRTVLLGGIAFPVVALALLLAYGLGVSRALVLPLAPGEAPLRIEVIGRQYWWEVRYPDAGEGAVTANELRLPVGREVELHVSSGDVIHSIWIPALHGKIDMIPGRVNRQRLRADRPGRLRGQCTEFCGTQHALMAFDVVAEEPAAFEAWLARQRAAVPEPATPALARGRQVFGEAGCGACHAVRGTGWNARLAPDLSRVGSRLTLGAGALANDRGAMAGWIAGAQDIKPGNFMPSYARALAGADLVAVAGWLESLR</sequence>
<proteinExistence type="inferred from homology"/>
<dbReference type="InterPro" id="IPR009056">
    <property type="entry name" value="Cyt_c-like_dom"/>
</dbReference>
<dbReference type="PANTHER" id="PTHR22888">
    <property type="entry name" value="CYTOCHROME C OXIDASE, SUBUNIT II"/>
    <property type="match status" value="1"/>
</dbReference>
<reference evidence="16" key="1">
    <citation type="submission" date="2022-04" db="EMBL/GenBank/DDBJ databases">
        <title>Roseomonas acroporae sp. nov., isolated from coral Acropora digitifera.</title>
        <authorList>
            <person name="Sun H."/>
        </authorList>
    </citation>
    <scope>NUCLEOTIDE SEQUENCE</scope>
    <source>
        <strain evidence="16">NAR14</strain>
    </source>
</reference>
<dbReference type="PROSITE" id="PS51007">
    <property type="entry name" value="CYTC"/>
    <property type="match status" value="1"/>
</dbReference>
<feature type="domain" description="Cytochrome oxidase subunit II copper A binding" evidence="14">
    <location>
        <begin position="140"/>
        <end position="254"/>
    </location>
</feature>
<evidence type="ECO:0000256" key="13">
    <source>
        <dbReference type="SAM" id="Phobius"/>
    </source>
</evidence>
<evidence type="ECO:0000256" key="6">
    <source>
        <dbReference type="ARBA" id="ARBA00022982"/>
    </source>
</evidence>
<evidence type="ECO:0000256" key="11">
    <source>
        <dbReference type="PROSITE-ProRule" id="PRU00433"/>
    </source>
</evidence>
<evidence type="ECO:0000313" key="16">
    <source>
        <dbReference type="EMBL" id="MCK8787505.1"/>
    </source>
</evidence>
<name>A0A9X1YEC9_9PROT</name>
<dbReference type="Pfam" id="PF00034">
    <property type="entry name" value="Cytochrom_C"/>
    <property type="match status" value="1"/>
</dbReference>
<dbReference type="InterPro" id="IPR036909">
    <property type="entry name" value="Cyt_c-like_dom_sf"/>
</dbReference>
<evidence type="ECO:0000256" key="3">
    <source>
        <dbReference type="ARBA" id="ARBA00022448"/>
    </source>
</evidence>
<keyword evidence="17" id="KW-1185">Reference proteome</keyword>